<organism evidence="8 9">
    <name type="scientific">Orchesella dallaii</name>
    <dbReference type="NCBI Taxonomy" id="48710"/>
    <lineage>
        <taxon>Eukaryota</taxon>
        <taxon>Metazoa</taxon>
        <taxon>Ecdysozoa</taxon>
        <taxon>Arthropoda</taxon>
        <taxon>Hexapoda</taxon>
        <taxon>Collembola</taxon>
        <taxon>Entomobryomorpha</taxon>
        <taxon>Entomobryoidea</taxon>
        <taxon>Orchesellidae</taxon>
        <taxon>Orchesellinae</taxon>
        <taxon>Orchesella</taxon>
    </lineage>
</organism>
<feature type="transmembrane region" description="Helical" evidence="6">
    <location>
        <begin position="199"/>
        <end position="219"/>
    </location>
</feature>
<protein>
    <recommendedName>
        <fullName evidence="7">Lipid desaturase domain-containing protein</fullName>
    </recommendedName>
</protein>
<dbReference type="PANTHER" id="PTHR48177">
    <property type="entry name" value="TRANSMEMBRANE PROTEIN 189"/>
    <property type="match status" value="1"/>
</dbReference>
<evidence type="ECO:0000256" key="1">
    <source>
        <dbReference type="ARBA" id="ARBA00004141"/>
    </source>
</evidence>
<feature type="transmembrane region" description="Helical" evidence="6">
    <location>
        <begin position="116"/>
        <end position="137"/>
    </location>
</feature>
<evidence type="ECO:0000256" key="4">
    <source>
        <dbReference type="ARBA" id="ARBA00022989"/>
    </source>
</evidence>
<sequence length="317" mass="36228">MVVSDCNREEEEEKHHVDVVGVGEVNVNGVVKNRLGEQMLEEDPNGNSETSVRNGEISTTVRWGPNHSGVKQLKLLYGTGKRVQEIVSIVFCTTLLILNGATLISRVEIAHLPTILVAVFFGIVAADFLSGLVHWGADTWGSVDLPLFGAAFIRPFREHHIDPTSITRHDFIETNGDNFMLPTIPLLYLYYKLITNEGFYAQNVGGIYFTFLLAIFVAMTNQIHKWSHTYFGLPGWVCFLQKYRVILPTKLHRIHHISPHQTYYCITTGWLNWPLEKLGFWRLLECWVSRSTGYQPREDDFKWAHHTVSHCTKSCRN</sequence>
<evidence type="ECO:0000256" key="5">
    <source>
        <dbReference type="ARBA" id="ARBA00023136"/>
    </source>
</evidence>
<name>A0ABP1QIB7_9HEXA</name>
<comment type="similarity">
    <text evidence="2">Belongs to the fatty acid desaturase CarF family.</text>
</comment>
<keyword evidence="5 6" id="KW-0472">Membrane</keyword>
<keyword evidence="4 6" id="KW-1133">Transmembrane helix</keyword>
<dbReference type="PANTHER" id="PTHR48177:SF1">
    <property type="entry name" value="PLASMANYLETHANOLAMINE DESATURASE 1"/>
    <property type="match status" value="1"/>
</dbReference>
<evidence type="ECO:0000259" key="7">
    <source>
        <dbReference type="Pfam" id="PF10520"/>
    </source>
</evidence>
<evidence type="ECO:0000256" key="2">
    <source>
        <dbReference type="ARBA" id="ARBA00007620"/>
    </source>
</evidence>
<evidence type="ECO:0000313" key="8">
    <source>
        <dbReference type="EMBL" id="CAL8102052.1"/>
    </source>
</evidence>
<evidence type="ECO:0000313" key="9">
    <source>
        <dbReference type="Proteomes" id="UP001642540"/>
    </source>
</evidence>
<dbReference type="InterPro" id="IPR052601">
    <property type="entry name" value="Plasmalogen_desaturase"/>
</dbReference>
<dbReference type="Pfam" id="PF10520">
    <property type="entry name" value="Lipid_desat"/>
    <property type="match status" value="1"/>
</dbReference>
<proteinExistence type="inferred from homology"/>
<comment type="caution">
    <text evidence="8">The sequence shown here is derived from an EMBL/GenBank/DDBJ whole genome shotgun (WGS) entry which is preliminary data.</text>
</comment>
<comment type="subcellular location">
    <subcellularLocation>
        <location evidence="1">Membrane</location>
        <topology evidence="1">Multi-pass membrane protein</topology>
    </subcellularLocation>
</comment>
<evidence type="ECO:0000256" key="6">
    <source>
        <dbReference type="SAM" id="Phobius"/>
    </source>
</evidence>
<keyword evidence="3 6" id="KW-0812">Transmembrane</keyword>
<feature type="domain" description="Lipid desaturase" evidence="7">
    <location>
        <begin position="123"/>
        <end position="299"/>
    </location>
</feature>
<feature type="transmembrane region" description="Helical" evidence="6">
    <location>
        <begin position="86"/>
        <end position="104"/>
    </location>
</feature>
<keyword evidence="9" id="KW-1185">Reference proteome</keyword>
<evidence type="ECO:0000256" key="3">
    <source>
        <dbReference type="ARBA" id="ARBA00022692"/>
    </source>
</evidence>
<accession>A0ABP1QIB7</accession>
<dbReference type="Proteomes" id="UP001642540">
    <property type="component" value="Unassembled WGS sequence"/>
</dbReference>
<dbReference type="InterPro" id="IPR019547">
    <property type="entry name" value="Lipid_desat"/>
</dbReference>
<gene>
    <name evidence="8" type="ORF">ODALV1_LOCUS11032</name>
</gene>
<reference evidence="8 9" key="1">
    <citation type="submission" date="2024-08" db="EMBL/GenBank/DDBJ databases">
        <authorList>
            <person name="Cucini C."/>
            <person name="Frati F."/>
        </authorList>
    </citation>
    <scope>NUCLEOTIDE SEQUENCE [LARGE SCALE GENOMIC DNA]</scope>
</reference>
<dbReference type="EMBL" id="CAXLJM020000033">
    <property type="protein sequence ID" value="CAL8102052.1"/>
    <property type="molecule type" value="Genomic_DNA"/>
</dbReference>